<sequence>MSRHKKINKGDAIITRKLSPTLKDPRSFTIPVKIGNKHFSKALCELGASINLMPSSTYLKLGLES</sequence>
<dbReference type="AlphaFoldDB" id="A0A5B6VJY0"/>
<evidence type="ECO:0000313" key="2">
    <source>
        <dbReference type="Proteomes" id="UP000325315"/>
    </source>
</evidence>
<dbReference type="OrthoDB" id="1702682at2759"/>
<dbReference type="Proteomes" id="UP000325315">
    <property type="component" value="Unassembled WGS sequence"/>
</dbReference>
<evidence type="ECO:0000313" key="1">
    <source>
        <dbReference type="EMBL" id="KAA3469347.1"/>
    </source>
</evidence>
<accession>A0A5B6VJY0</accession>
<dbReference type="Gene3D" id="2.40.70.10">
    <property type="entry name" value="Acid Proteases"/>
    <property type="match status" value="1"/>
</dbReference>
<reference evidence="2" key="1">
    <citation type="journal article" date="2019" name="Plant Biotechnol. J.">
        <title>Genome sequencing of the Australian wild diploid species Gossypium australe highlights disease resistance and delayed gland morphogenesis.</title>
        <authorList>
            <person name="Cai Y."/>
            <person name="Cai X."/>
            <person name="Wang Q."/>
            <person name="Wang P."/>
            <person name="Zhang Y."/>
            <person name="Cai C."/>
            <person name="Xu Y."/>
            <person name="Wang K."/>
            <person name="Zhou Z."/>
            <person name="Wang C."/>
            <person name="Geng S."/>
            <person name="Li B."/>
            <person name="Dong Q."/>
            <person name="Hou Y."/>
            <person name="Wang H."/>
            <person name="Ai P."/>
            <person name="Liu Z."/>
            <person name="Yi F."/>
            <person name="Sun M."/>
            <person name="An G."/>
            <person name="Cheng J."/>
            <person name="Zhang Y."/>
            <person name="Shi Q."/>
            <person name="Xie Y."/>
            <person name="Shi X."/>
            <person name="Chang Y."/>
            <person name="Huang F."/>
            <person name="Chen Y."/>
            <person name="Hong S."/>
            <person name="Mi L."/>
            <person name="Sun Q."/>
            <person name="Zhang L."/>
            <person name="Zhou B."/>
            <person name="Peng R."/>
            <person name="Zhang X."/>
            <person name="Liu F."/>
        </authorList>
    </citation>
    <scope>NUCLEOTIDE SEQUENCE [LARGE SCALE GENOMIC DNA]</scope>
    <source>
        <strain evidence="2">cv. PA1801</strain>
    </source>
</reference>
<proteinExistence type="predicted"/>
<keyword evidence="2" id="KW-1185">Reference proteome</keyword>
<organism evidence="1 2">
    <name type="scientific">Gossypium australe</name>
    <dbReference type="NCBI Taxonomy" id="47621"/>
    <lineage>
        <taxon>Eukaryota</taxon>
        <taxon>Viridiplantae</taxon>
        <taxon>Streptophyta</taxon>
        <taxon>Embryophyta</taxon>
        <taxon>Tracheophyta</taxon>
        <taxon>Spermatophyta</taxon>
        <taxon>Magnoliopsida</taxon>
        <taxon>eudicotyledons</taxon>
        <taxon>Gunneridae</taxon>
        <taxon>Pentapetalae</taxon>
        <taxon>rosids</taxon>
        <taxon>malvids</taxon>
        <taxon>Malvales</taxon>
        <taxon>Malvaceae</taxon>
        <taxon>Malvoideae</taxon>
        <taxon>Gossypium</taxon>
    </lineage>
</organism>
<name>A0A5B6VJY0_9ROSI</name>
<dbReference type="PANTHER" id="PTHR33067:SF9">
    <property type="entry name" value="RNA-DIRECTED DNA POLYMERASE"/>
    <property type="match status" value="1"/>
</dbReference>
<comment type="caution">
    <text evidence="1">The sequence shown here is derived from an EMBL/GenBank/DDBJ whole genome shotgun (WGS) entry which is preliminary data.</text>
</comment>
<dbReference type="EMBL" id="SMMG02000006">
    <property type="protein sequence ID" value="KAA3469347.1"/>
    <property type="molecule type" value="Genomic_DNA"/>
</dbReference>
<gene>
    <name evidence="1" type="ORF">EPI10_015144</name>
</gene>
<dbReference type="InterPro" id="IPR021109">
    <property type="entry name" value="Peptidase_aspartic_dom_sf"/>
</dbReference>
<protein>
    <submittedName>
        <fullName evidence="1">Gag-asp_proteas domain-containing protein</fullName>
    </submittedName>
</protein>
<dbReference type="PANTHER" id="PTHR33067">
    <property type="entry name" value="RNA-DIRECTED DNA POLYMERASE-RELATED"/>
    <property type="match status" value="1"/>
</dbReference>